<gene>
    <name evidence="2" type="ORF">GSOID_T00000985001</name>
</gene>
<sequence>MPQESQESSSSLTRNFSKRAEAPSEKSSITRLAPISSSFSPSRPIGRCSSNTAIYRSNYRPGIPTGWRQPH</sequence>
<evidence type="ECO:0000313" key="3">
    <source>
        <dbReference type="Proteomes" id="UP000001307"/>
    </source>
</evidence>
<dbReference type="Proteomes" id="UP000001307">
    <property type="component" value="Unassembled WGS sequence"/>
</dbReference>
<name>E4WQY5_OIKDI</name>
<dbReference type="EMBL" id="FN653015">
    <property type="protein sequence ID" value="CBY20974.1"/>
    <property type="molecule type" value="Genomic_DNA"/>
</dbReference>
<keyword evidence="3" id="KW-1185">Reference proteome</keyword>
<dbReference type="OrthoDB" id="10338465at2759"/>
<evidence type="ECO:0000256" key="1">
    <source>
        <dbReference type="SAM" id="MobiDB-lite"/>
    </source>
</evidence>
<evidence type="ECO:0000313" key="2">
    <source>
        <dbReference type="EMBL" id="CBY20974.1"/>
    </source>
</evidence>
<reference evidence="2" key="1">
    <citation type="journal article" date="2010" name="Science">
        <title>Plasticity of animal genome architecture unmasked by rapid evolution of a pelagic tunicate.</title>
        <authorList>
            <person name="Denoeud F."/>
            <person name="Henriet S."/>
            <person name="Mungpakdee S."/>
            <person name="Aury J.M."/>
            <person name="Da Silva C."/>
            <person name="Brinkmann H."/>
            <person name="Mikhaleva J."/>
            <person name="Olsen L.C."/>
            <person name="Jubin C."/>
            <person name="Canestro C."/>
            <person name="Bouquet J.M."/>
            <person name="Danks G."/>
            <person name="Poulain J."/>
            <person name="Campsteijn C."/>
            <person name="Adamski M."/>
            <person name="Cross I."/>
            <person name="Yadetie F."/>
            <person name="Muffato M."/>
            <person name="Louis A."/>
            <person name="Butcher S."/>
            <person name="Tsagkogeorga G."/>
            <person name="Konrad A."/>
            <person name="Singh S."/>
            <person name="Jensen M.F."/>
            <person name="Cong E.H."/>
            <person name="Eikeseth-Otteraa H."/>
            <person name="Noel B."/>
            <person name="Anthouard V."/>
            <person name="Porcel B.M."/>
            <person name="Kachouri-Lafond R."/>
            <person name="Nishino A."/>
            <person name="Ugolini M."/>
            <person name="Chourrout P."/>
            <person name="Nishida H."/>
            <person name="Aasland R."/>
            <person name="Huzurbazar S."/>
            <person name="Westhof E."/>
            <person name="Delsuc F."/>
            <person name="Lehrach H."/>
            <person name="Reinhardt R."/>
            <person name="Weissenbach J."/>
            <person name="Roy S.W."/>
            <person name="Artiguenave F."/>
            <person name="Postlethwait J.H."/>
            <person name="Manak J.R."/>
            <person name="Thompson E.M."/>
            <person name="Jaillon O."/>
            <person name="Du Pasquier L."/>
            <person name="Boudinot P."/>
            <person name="Liberles D.A."/>
            <person name="Volff J.N."/>
            <person name="Philippe H."/>
            <person name="Lenhard B."/>
            <person name="Roest Crollius H."/>
            <person name="Wincker P."/>
            <person name="Chourrout D."/>
        </authorList>
    </citation>
    <scope>NUCLEOTIDE SEQUENCE [LARGE SCALE GENOMIC DNA]</scope>
</reference>
<proteinExistence type="predicted"/>
<feature type="compositionally biased region" description="Polar residues" evidence="1">
    <location>
        <begin position="1"/>
        <end position="15"/>
    </location>
</feature>
<feature type="compositionally biased region" description="Low complexity" evidence="1">
    <location>
        <begin position="34"/>
        <end position="45"/>
    </location>
</feature>
<organism evidence="2">
    <name type="scientific">Oikopleura dioica</name>
    <name type="common">Tunicate</name>
    <dbReference type="NCBI Taxonomy" id="34765"/>
    <lineage>
        <taxon>Eukaryota</taxon>
        <taxon>Metazoa</taxon>
        <taxon>Chordata</taxon>
        <taxon>Tunicata</taxon>
        <taxon>Appendicularia</taxon>
        <taxon>Copelata</taxon>
        <taxon>Oikopleuridae</taxon>
        <taxon>Oikopleura</taxon>
    </lineage>
</organism>
<feature type="region of interest" description="Disordered" evidence="1">
    <location>
        <begin position="1"/>
        <end position="71"/>
    </location>
</feature>
<dbReference type="InParanoid" id="E4WQY5"/>
<accession>E4WQY5</accession>
<dbReference type="AlphaFoldDB" id="E4WQY5"/>
<protein>
    <submittedName>
        <fullName evidence="2">Uncharacterized protein</fullName>
    </submittedName>
</protein>